<organism evidence="2 3">
    <name type="scientific">Liparis tanakae</name>
    <name type="common">Tanaka's snailfish</name>
    <dbReference type="NCBI Taxonomy" id="230148"/>
    <lineage>
        <taxon>Eukaryota</taxon>
        <taxon>Metazoa</taxon>
        <taxon>Chordata</taxon>
        <taxon>Craniata</taxon>
        <taxon>Vertebrata</taxon>
        <taxon>Euteleostomi</taxon>
        <taxon>Actinopterygii</taxon>
        <taxon>Neopterygii</taxon>
        <taxon>Teleostei</taxon>
        <taxon>Neoteleostei</taxon>
        <taxon>Acanthomorphata</taxon>
        <taxon>Eupercaria</taxon>
        <taxon>Perciformes</taxon>
        <taxon>Cottioidei</taxon>
        <taxon>Cottales</taxon>
        <taxon>Liparidae</taxon>
        <taxon>Liparis</taxon>
    </lineage>
</organism>
<dbReference type="EMBL" id="SRLO01010582">
    <property type="protein sequence ID" value="TNN26274.1"/>
    <property type="molecule type" value="Genomic_DNA"/>
</dbReference>
<gene>
    <name evidence="2" type="ORF">EYF80_063589</name>
</gene>
<accession>A0A4Z2ECM7</accession>
<name>A0A4Z2ECM7_9TELE</name>
<dbReference type="AlphaFoldDB" id="A0A4Z2ECM7"/>
<evidence type="ECO:0000313" key="2">
    <source>
        <dbReference type="EMBL" id="TNN26274.1"/>
    </source>
</evidence>
<feature type="region of interest" description="Disordered" evidence="1">
    <location>
        <begin position="24"/>
        <end position="91"/>
    </location>
</feature>
<feature type="compositionally biased region" description="Basic and acidic residues" evidence="1">
    <location>
        <begin position="73"/>
        <end position="83"/>
    </location>
</feature>
<feature type="compositionally biased region" description="Polar residues" evidence="1">
    <location>
        <begin position="24"/>
        <end position="37"/>
    </location>
</feature>
<evidence type="ECO:0000313" key="3">
    <source>
        <dbReference type="Proteomes" id="UP000314294"/>
    </source>
</evidence>
<proteinExistence type="predicted"/>
<protein>
    <submittedName>
        <fullName evidence="2">Uncharacterized protein</fullName>
    </submittedName>
</protein>
<keyword evidence="3" id="KW-1185">Reference proteome</keyword>
<feature type="compositionally biased region" description="Basic and acidic residues" evidence="1">
    <location>
        <begin position="44"/>
        <end position="61"/>
    </location>
</feature>
<comment type="caution">
    <text evidence="2">The sequence shown here is derived from an EMBL/GenBank/DDBJ whole genome shotgun (WGS) entry which is preliminary data.</text>
</comment>
<dbReference type="Proteomes" id="UP000314294">
    <property type="component" value="Unassembled WGS sequence"/>
</dbReference>
<sequence>MSRCEPSTRETLLLHPIMLHSQRRQTVSNSVKQNTYLKQPANRARGEVVEARGEPGQRKGGDPAGVRALQMHPGERERERESKCATAISQK</sequence>
<reference evidence="2 3" key="1">
    <citation type="submission" date="2019-03" db="EMBL/GenBank/DDBJ databases">
        <title>First draft genome of Liparis tanakae, snailfish: a comprehensive survey of snailfish specific genes.</title>
        <authorList>
            <person name="Kim W."/>
            <person name="Song I."/>
            <person name="Jeong J.-H."/>
            <person name="Kim D."/>
            <person name="Kim S."/>
            <person name="Ryu S."/>
            <person name="Song J.Y."/>
            <person name="Lee S.K."/>
        </authorList>
    </citation>
    <scope>NUCLEOTIDE SEQUENCE [LARGE SCALE GENOMIC DNA]</scope>
    <source>
        <tissue evidence="2">Muscle</tissue>
    </source>
</reference>
<evidence type="ECO:0000256" key="1">
    <source>
        <dbReference type="SAM" id="MobiDB-lite"/>
    </source>
</evidence>